<keyword evidence="3" id="KW-1185">Reference proteome</keyword>
<dbReference type="Proteomes" id="UP000295083">
    <property type="component" value="Unassembled WGS sequence"/>
</dbReference>
<sequence>MSKNSWPQSDEKASSLPADAPEGQVYDDSYASRSGQDSVPVIKDDAQVEDPVDPATADSDKQLERDEKEAIDKSNIIKETTRHAKPANGTYQEPSDADLGLTQ</sequence>
<protein>
    <recommendedName>
        <fullName evidence="4">Histone chaperone domain-containing protein</fullName>
    </recommendedName>
</protein>
<feature type="compositionally biased region" description="Basic and acidic residues" evidence="1">
    <location>
        <begin position="58"/>
        <end position="82"/>
    </location>
</feature>
<evidence type="ECO:0000313" key="3">
    <source>
        <dbReference type="Proteomes" id="UP000295083"/>
    </source>
</evidence>
<reference evidence="2 3" key="1">
    <citation type="submission" date="2018-11" db="EMBL/GenBank/DDBJ databases">
        <title>Genome sequence and assembly of Colletotrichum spinosum.</title>
        <authorList>
            <person name="Gan P."/>
            <person name="Shirasu K."/>
        </authorList>
    </citation>
    <scope>NUCLEOTIDE SEQUENCE [LARGE SCALE GENOMIC DNA]</scope>
    <source>
        <strain evidence="2 3">CBS 515.97</strain>
    </source>
</reference>
<feature type="region of interest" description="Disordered" evidence="1">
    <location>
        <begin position="1"/>
        <end position="103"/>
    </location>
</feature>
<dbReference type="AlphaFoldDB" id="A0A4R8PYP6"/>
<dbReference type="EMBL" id="QAPG01000240">
    <property type="protein sequence ID" value="TDZ29520.1"/>
    <property type="molecule type" value="Genomic_DNA"/>
</dbReference>
<evidence type="ECO:0000313" key="2">
    <source>
        <dbReference type="EMBL" id="TDZ29520.1"/>
    </source>
</evidence>
<gene>
    <name evidence="2" type="ORF">C8035_v005605</name>
</gene>
<accession>A0A4R8PYP6</accession>
<name>A0A4R8PYP6_9PEZI</name>
<evidence type="ECO:0008006" key="4">
    <source>
        <dbReference type="Google" id="ProtNLM"/>
    </source>
</evidence>
<evidence type="ECO:0000256" key="1">
    <source>
        <dbReference type="SAM" id="MobiDB-lite"/>
    </source>
</evidence>
<comment type="caution">
    <text evidence="2">The sequence shown here is derived from an EMBL/GenBank/DDBJ whole genome shotgun (WGS) entry which is preliminary data.</text>
</comment>
<organism evidence="2 3">
    <name type="scientific">Colletotrichum spinosum</name>
    <dbReference type="NCBI Taxonomy" id="1347390"/>
    <lineage>
        <taxon>Eukaryota</taxon>
        <taxon>Fungi</taxon>
        <taxon>Dikarya</taxon>
        <taxon>Ascomycota</taxon>
        <taxon>Pezizomycotina</taxon>
        <taxon>Sordariomycetes</taxon>
        <taxon>Hypocreomycetidae</taxon>
        <taxon>Glomerellales</taxon>
        <taxon>Glomerellaceae</taxon>
        <taxon>Colletotrichum</taxon>
        <taxon>Colletotrichum orbiculare species complex</taxon>
    </lineage>
</organism>
<proteinExistence type="predicted"/>